<name>C2MD43_9PORP</name>
<gene>
    <name evidence="4" type="ORF">PORUE0001_0363</name>
</gene>
<proteinExistence type="predicted"/>
<dbReference type="InterPro" id="IPR029044">
    <property type="entry name" value="Nucleotide-diphossugar_trans"/>
</dbReference>
<accession>C2MD43</accession>
<protein>
    <submittedName>
        <fullName evidence="4">Glycosyltransferase, group 2 family protein</fullName>
        <ecNumber evidence="4">2.4.-.-</ecNumber>
    </submittedName>
</protein>
<evidence type="ECO:0000256" key="1">
    <source>
        <dbReference type="ARBA" id="ARBA00022676"/>
    </source>
</evidence>
<dbReference type="SUPFAM" id="SSF53448">
    <property type="entry name" value="Nucleotide-diphospho-sugar transferases"/>
    <property type="match status" value="1"/>
</dbReference>
<dbReference type="STRING" id="596327.PORUE0001_0363"/>
<dbReference type="CDD" id="cd00761">
    <property type="entry name" value="Glyco_tranf_GTA_type"/>
    <property type="match status" value="1"/>
</dbReference>
<evidence type="ECO:0000313" key="5">
    <source>
        <dbReference type="Proteomes" id="UP000003303"/>
    </source>
</evidence>
<keyword evidence="1 4" id="KW-0328">Glycosyltransferase</keyword>
<dbReference type="OrthoDB" id="9815829at2"/>
<comment type="caution">
    <text evidence="4">The sequence shown here is derived from an EMBL/GenBank/DDBJ whole genome shotgun (WGS) entry which is preliminary data.</text>
</comment>
<sequence length="313" mass="35982">MNIAPETRPLLSIIVPVYKVKAYLAKCVTSLCQQSYEHIEIILVDDGCPEGCGELCEAFAKEDARIIVLHQTNQGQAAARNAALEIAHGDYISFVDSDDYISPDYYVSHITYLERHPEVDISIAGIQNVDEEGVPLALSPFQPRTERLSLVGVEAVSDYLLQIHFAQGIYRAAVWASIRFPQGIILEDCYVIPEICQHTRAISASYVGTYYYRQRGGATMSAFTARHLACFRIVTEHHLAYFAQTNRRLYYHRLAVAYIYSWRHRKLLTHMELRDYRSELAQHPIQLKELLTIRGLKHTLRLRLLLIYFRRHL</sequence>
<dbReference type="PANTHER" id="PTHR22916:SF51">
    <property type="entry name" value="GLYCOSYLTRANSFERASE EPSH-RELATED"/>
    <property type="match status" value="1"/>
</dbReference>
<evidence type="ECO:0000313" key="4">
    <source>
        <dbReference type="EMBL" id="EEK16356.1"/>
    </source>
</evidence>
<dbReference type="GO" id="GO:0016758">
    <property type="term" value="F:hexosyltransferase activity"/>
    <property type="evidence" value="ECO:0007669"/>
    <property type="project" value="UniProtKB-ARBA"/>
</dbReference>
<dbReference type="Proteomes" id="UP000003303">
    <property type="component" value="Unassembled WGS sequence"/>
</dbReference>
<dbReference type="EMBL" id="ACLR01000182">
    <property type="protein sequence ID" value="EEK16356.1"/>
    <property type="molecule type" value="Genomic_DNA"/>
</dbReference>
<dbReference type="AlphaFoldDB" id="C2MD43"/>
<dbReference type="PANTHER" id="PTHR22916">
    <property type="entry name" value="GLYCOSYLTRANSFERASE"/>
    <property type="match status" value="1"/>
</dbReference>
<keyword evidence="2 4" id="KW-0808">Transferase</keyword>
<feature type="domain" description="Glycosyltransferase 2-like" evidence="3">
    <location>
        <begin position="12"/>
        <end position="132"/>
    </location>
</feature>
<reference evidence="4 5" key="1">
    <citation type="submission" date="2009-04" db="EMBL/GenBank/DDBJ databases">
        <authorList>
            <person name="Sebastian Y."/>
            <person name="Madupu R."/>
            <person name="Durkin A.S."/>
            <person name="Torralba M."/>
            <person name="Methe B."/>
            <person name="Sutton G.G."/>
            <person name="Strausberg R.L."/>
            <person name="Nelson K.E."/>
        </authorList>
    </citation>
    <scope>NUCLEOTIDE SEQUENCE [LARGE SCALE GENOMIC DNA]</scope>
    <source>
        <strain evidence="4 5">60-3</strain>
    </source>
</reference>
<dbReference type="EC" id="2.4.-.-" evidence="4"/>
<organism evidence="4 5">
    <name type="scientific">Porphyromonas uenonis 60-3</name>
    <dbReference type="NCBI Taxonomy" id="596327"/>
    <lineage>
        <taxon>Bacteria</taxon>
        <taxon>Pseudomonadati</taxon>
        <taxon>Bacteroidota</taxon>
        <taxon>Bacteroidia</taxon>
        <taxon>Bacteroidales</taxon>
        <taxon>Porphyromonadaceae</taxon>
        <taxon>Porphyromonas</taxon>
    </lineage>
</organism>
<dbReference type="eggNOG" id="COG1216">
    <property type="taxonomic scope" value="Bacteria"/>
</dbReference>
<dbReference type="InterPro" id="IPR001173">
    <property type="entry name" value="Glyco_trans_2-like"/>
</dbReference>
<keyword evidence="5" id="KW-1185">Reference proteome</keyword>
<dbReference type="RefSeq" id="WP_007365797.1">
    <property type="nucleotide sequence ID" value="NZ_ACLR01000182.1"/>
</dbReference>
<evidence type="ECO:0000259" key="3">
    <source>
        <dbReference type="Pfam" id="PF00535"/>
    </source>
</evidence>
<evidence type="ECO:0000256" key="2">
    <source>
        <dbReference type="ARBA" id="ARBA00022679"/>
    </source>
</evidence>
<dbReference type="Pfam" id="PF00535">
    <property type="entry name" value="Glycos_transf_2"/>
    <property type="match status" value="1"/>
</dbReference>
<dbReference type="Gene3D" id="3.90.550.10">
    <property type="entry name" value="Spore Coat Polysaccharide Biosynthesis Protein SpsA, Chain A"/>
    <property type="match status" value="1"/>
</dbReference>